<evidence type="ECO:0000256" key="7">
    <source>
        <dbReference type="ARBA" id="ARBA00023136"/>
    </source>
</evidence>
<dbReference type="Proteomes" id="UP001526430">
    <property type="component" value="Unassembled WGS sequence"/>
</dbReference>
<evidence type="ECO:0000256" key="5">
    <source>
        <dbReference type="ARBA" id="ARBA00022692"/>
    </source>
</evidence>
<evidence type="ECO:0000256" key="2">
    <source>
        <dbReference type="ARBA" id="ARBA00022475"/>
    </source>
</evidence>
<evidence type="ECO:0000256" key="3">
    <source>
        <dbReference type="ARBA" id="ARBA00022676"/>
    </source>
</evidence>
<reference evidence="10 11" key="1">
    <citation type="submission" date="2022-10" db="EMBL/GenBank/DDBJ databases">
        <title>Roseococcus glaciei nov., sp. nov., isolated from glacier.</title>
        <authorList>
            <person name="Liu Q."/>
            <person name="Xin Y.-H."/>
        </authorList>
    </citation>
    <scope>NUCLEOTIDE SEQUENCE [LARGE SCALE GENOMIC DNA]</scope>
    <source>
        <strain evidence="10 11">MDT2-1-1</strain>
    </source>
</reference>
<keyword evidence="2" id="KW-1003">Cell membrane</keyword>
<feature type="transmembrane region" description="Helical" evidence="8">
    <location>
        <begin position="134"/>
        <end position="153"/>
    </location>
</feature>
<comment type="subcellular location">
    <subcellularLocation>
        <location evidence="1">Cell membrane</location>
        <topology evidence="1">Multi-pass membrane protein</topology>
    </subcellularLocation>
</comment>
<dbReference type="PANTHER" id="PTHR33908:SF11">
    <property type="entry name" value="MEMBRANE PROTEIN"/>
    <property type="match status" value="1"/>
</dbReference>
<proteinExistence type="predicted"/>
<gene>
    <name evidence="10" type="ORF">OF850_12545</name>
</gene>
<dbReference type="PANTHER" id="PTHR33908">
    <property type="entry name" value="MANNOSYLTRANSFERASE YKCB-RELATED"/>
    <property type="match status" value="1"/>
</dbReference>
<dbReference type="GO" id="GO:0016757">
    <property type="term" value="F:glycosyltransferase activity"/>
    <property type="evidence" value="ECO:0007669"/>
    <property type="project" value="UniProtKB-KW"/>
</dbReference>
<evidence type="ECO:0000313" key="10">
    <source>
        <dbReference type="EMBL" id="MCW8086462.1"/>
    </source>
</evidence>
<protein>
    <submittedName>
        <fullName evidence="10">Glycosyltransferase family 39 protein</fullName>
        <ecNumber evidence="10">2.4.-.-</ecNumber>
    </submittedName>
</protein>
<dbReference type="EC" id="2.4.-.-" evidence="10"/>
<keyword evidence="6 8" id="KW-1133">Transmembrane helix</keyword>
<feature type="transmembrane region" description="Helical" evidence="8">
    <location>
        <begin position="289"/>
        <end position="306"/>
    </location>
</feature>
<comment type="caution">
    <text evidence="10">The sequence shown here is derived from an EMBL/GenBank/DDBJ whole genome shotgun (WGS) entry which is preliminary data.</text>
</comment>
<feature type="transmembrane region" description="Helical" evidence="8">
    <location>
        <begin position="55"/>
        <end position="74"/>
    </location>
</feature>
<keyword evidence="5 8" id="KW-0812">Transmembrane</keyword>
<evidence type="ECO:0000259" key="9">
    <source>
        <dbReference type="Pfam" id="PF13231"/>
    </source>
</evidence>
<evidence type="ECO:0000256" key="4">
    <source>
        <dbReference type="ARBA" id="ARBA00022679"/>
    </source>
</evidence>
<evidence type="ECO:0000256" key="8">
    <source>
        <dbReference type="SAM" id="Phobius"/>
    </source>
</evidence>
<feature type="transmembrane region" description="Helical" evidence="8">
    <location>
        <begin position="260"/>
        <end position="277"/>
    </location>
</feature>
<organism evidence="10 11">
    <name type="scientific">Sabulicella glaciei</name>
    <dbReference type="NCBI Taxonomy" id="2984948"/>
    <lineage>
        <taxon>Bacteria</taxon>
        <taxon>Pseudomonadati</taxon>
        <taxon>Pseudomonadota</taxon>
        <taxon>Alphaproteobacteria</taxon>
        <taxon>Acetobacterales</taxon>
        <taxon>Acetobacteraceae</taxon>
        <taxon>Sabulicella</taxon>
    </lineage>
</organism>
<name>A0ABT3NWB7_9PROT</name>
<evidence type="ECO:0000256" key="1">
    <source>
        <dbReference type="ARBA" id="ARBA00004651"/>
    </source>
</evidence>
<feature type="transmembrane region" description="Helical" evidence="8">
    <location>
        <begin position="312"/>
        <end position="333"/>
    </location>
</feature>
<dbReference type="InterPro" id="IPR050297">
    <property type="entry name" value="LipidA_mod_glycosyltrf_83"/>
</dbReference>
<evidence type="ECO:0000256" key="6">
    <source>
        <dbReference type="ARBA" id="ARBA00022989"/>
    </source>
</evidence>
<evidence type="ECO:0000313" key="11">
    <source>
        <dbReference type="Proteomes" id="UP001526430"/>
    </source>
</evidence>
<accession>A0ABT3NWB7</accession>
<feature type="transmembrane region" description="Helical" evidence="8">
    <location>
        <begin position="201"/>
        <end position="221"/>
    </location>
</feature>
<feature type="transmembrane region" description="Helical" evidence="8">
    <location>
        <begin position="81"/>
        <end position="103"/>
    </location>
</feature>
<feature type="domain" description="Glycosyltransferase RgtA/B/C/D-like" evidence="9">
    <location>
        <begin position="59"/>
        <end position="213"/>
    </location>
</feature>
<sequence length="492" mass="53564">MPARIAWPLALLLLPLIALGLRWASFLPSVIDWDESLYLLQAREWLRGNWPLSGVWDMHPVGAPGMIALAFLLFGENLWAVRLLGALCVAATGYALIWLIRNLGGGRPMAYAAALLYAAHSVLLGGLASNTEILFAPMVVSALALAVAPGGPWRRLLPMGALVGLALLVKPVATPEGCLAFALLVLPVLRARRWREVAAMALAYAVLCAAPTLLTGLVYALRGEFSDWLNSSILAPLQYASGRMSAEQALWRSTLAGLEFRWLLLLALPAFAALDAAEEGPRRVARFGLLWLAVALVAVVGPGHFFGHYFLILLPPLSLLAALGLFLGVRALAAARARAAMLMVLALVGTDLVARDLSPRLSRGFALGSPDTPRRIANLMNEELQEGDTIFVPNYQPVVYFLTEARLPTRFPFPVHLTGSFATLAGVDTDAEVRRILESRPRFIVLDRSEWFAMRVSAMAMLSEALEEGYELAASFVEERGTVELWRRLESE</sequence>
<feature type="transmembrane region" description="Helical" evidence="8">
    <location>
        <begin position="159"/>
        <end position="189"/>
    </location>
</feature>
<dbReference type="EMBL" id="JAPFQI010000009">
    <property type="protein sequence ID" value="MCW8086462.1"/>
    <property type="molecule type" value="Genomic_DNA"/>
</dbReference>
<dbReference type="InterPro" id="IPR038731">
    <property type="entry name" value="RgtA/B/C-like"/>
</dbReference>
<keyword evidence="3 10" id="KW-0328">Glycosyltransferase</keyword>
<feature type="transmembrane region" description="Helical" evidence="8">
    <location>
        <begin position="109"/>
        <end position="127"/>
    </location>
</feature>
<keyword evidence="7 8" id="KW-0472">Membrane</keyword>
<keyword evidence="11" id="KW-1185">Reference proteome</keyword>
<dbReference type="Pfam" id="PF13231">
    <property type="entry name" value="PMT_2"/>
    <property type="match status" value="1"/>
</dbReference>
<keyword evidence="4 10" id="KW-0808">Transferase</keyword>